<dbReference type="SMART" id="SM00342">
    <property type="entry name" value="HTH_ARAC"/>
    <property type="match status" value="1"/>
</dbReference>
<dbReference type="Pfam" id="PF12833">
    <property type="entry name" value="HTH_18"/>
    <property type="match status" value="1"/>
</dbReference>
<gene>
    <name evidence="5" type="ORF">SAMN04490239_5703</name>
</gene>
<evidence type="ECO:0000256" key="1">
    <source>
        <dbReference type="ARBA" id="ARBA00023015"/>
    </source>
</evidence>
<sequence>MSNAAIEPRVSVRSRDVDEAREVGSAIYHPHGVQVFGDRGDFEMRLDAARIGPLTLGWIDYDTEVRIETGELGNAYQVNIPFAGTLDTGSGPERTLATERRAAVYRLDRNSYLRGWGNGARILGLKIDRLELEDQLAGMIDRPVTSPIEFELSMNLGTKHGAQWLDVVKVLAAHLTDSDSLVRHPLLAAPLAQSVMAGLLLASEHNYSTDLSRTPARTRGSVVDDAIDFITANADKPLTVDDIARHVGIGPRGLQQSFHAARGISPMRYLRNIRLERAHQELLVSEPRAGAVSDIAHRWGFVHLGRFAEQYHQTYGEHPSVTLHQ</sequence>
<feature type="domain" description="HTH araC/xylS-type" evidence="4">
    <location>
        <begin position="224"/>
        <end position="325"/>
    </location>
</feature>
<dbReference type="RefSeq" id="WP_083395691.1">
    <property type="nucleotide sequence ID" value="NZ_FNSV01000005.1"/>
</dbReference>
<evidence type="ECO:0000313" key="5">
    <source>
        <dbReference type="EMBL" id="SEC84875.1"/>
    </source>
</evidence>
<evidence type="ECO:0000256" key="2">
    <source>
        <dbReference type="ARBA" id="ARBA00023125"/>
    </source>
</evidence>
<dbReference type="PANTHER" id="PTHR46796">
    <property type="entry name" value="HTH-TYPE TRANSCRIPTIONAL ACTIVATOR RHAS-RELATED"/>
    <property type="match status" value="1"/>
</dbReference>
<keyword evidence="1" id="KW-0805">Transcription regulation</keyword>
<dbReference type="GO" id="GO:0043565">
    <property type="term" value="F:sequence-specific DNA binding"/>
    <property type="evidence" value="ECO:0007669"/>
    <property type="project" value="InterPro"/>
</dbReference>
<evidence type="ECO:0000256" key="3">
    <source>
        <dbReference type="ARBA" id="ARBA00023163"/>
    </source>
</evidence>
<keyword evidence="3" id="KW-0804">Transcription</keyword>
<dbReference type="PANTHER" id="PTHR46796:SF12">
    <property type="entry name" value="HTH-TYPE DNA-BINDING TRANSCRIPTIONAL ACTIVATOR EUTR"/>
    <property type="match status" value="1"/>
</dbReference>
<dbReference type="GO" id="GO:0003700">
    <property type="term" value="F:DNA-binding transcription factor activity"/>
    <property type="evidence" value="ECO:0007669"/>
    <property type="project" value="InterPro"/>
</dbReference>
<dbReference type="InterPro" id="IPR009057">
    <property type="entry name" value="Homeodomain-like_sf"/>
</dbReference>
<dbReference type="InterPro" id="IPR050204">
    <property type="entry name" value="AraC_XylS_family_regulators"/>
</dbReference>
<organism evidence="5 6">
    <name type="scientific">Rhodococcus koreensis</name>
    <dbReference type="NCBI Taxonomy" id="99653"/>
    <lineage>
        <taxon>Bacteria</taxon>
        <taxon>Bacillati</taxon>
        <taxon>Actinomycetota</taxon>
        <taxon>Actinomycetes</taxon>
        <taxon>Mycobacteriales</taxon>
        <taxon>Nocardiaceae</taxon>
        <taxon>Rhodococcus</taxon>
    </lineage>
</organism>
<keyword evidence="6" id="KW-1185">Reference proteome</keyword>
<dbReference type="Pfam" id="PF14525">
    <property type="entry name" value="AraC_binding_2"/>
    <property type="match status" value="1"/>
</dbReference>
<dbReference type="InterPro" id="IPR035418">
    <property type="entry name" value="AraC-bd_2"/>
</dbReference>
<evidence type="ECO:0000313" key="6">
    <source>
        <dbReference type="Proteomes" id="UP000183561"/>
    </source>
</evidence>
<keyword evidence="2" id="KW-0238">DNA-binding</keyword>
<dbReference type="SUPFAM" id="SSF46689">
    <property type="entry name" value="Homeodomain-like"/>
    <property type="match status" value="1"/>
</dbReference>
<dbReference type="AlphaFoldDB" id="A0A1H4VV77"/>
<evidence type="ECO:0000259" key="4">
    <source>
        <dbReference type="PROSITE" id="PS01124"/>
    </source>
</evidence>
<protein>
    <submittedName>
        <fullName evidence="5">Helix-turn-helix domain-containing protein</fullName>
    </submittedName>
</protein>
<accession>A0A1H4VV77</accession>
<dbReference type="PROSITE" id="PS01124">
    <property type="entry name" value="HTH_ARAC_FAMILY_2"/>
    <property type="match status" value="1"/>
</dbReference>
<proteinExistence type="predicted"/>
<dbReference type="Gene3D" id="1.10.10.60">
    <property type="entry name" value="Homeodomain-like"/>
    <property type="match status" value="1"/>
</dbReference>
<name>A0A1H4VV77_9NOCA</name>
<dbReference type="Proteomes" id="UP000183561">
    <property type="component" value="Unassembled WGS sequence"/>
</dbReference>
<reference evidence="6" key="1">
    <citation type="submission" date="2016-10" db="EMBL/GenBank/DDBJ databases">
        <authorList>
            <person name="Varghese N."/>
            <person name="Submissions S."/>
        </authorList>
    </citation>
    <scope>NUCLEOTIDE SEQUENCE [LARGE SCALE GENOMIC DNA]</scope>
    <source>
        <strain evidence="6">DSM 44498</strain>
    </source>
</reference>
<dbReference type="OrthoDB" id="5464689at2"/>
<dbReference type="InterPro" id="IPR018060">
    <property type="entry name" value="HTH_AraC"/>
</dbReference>
<dbReference type="EMBL" id="FNSV01000005">
    <property type="protein sequence ID" value="SEC84875.1"/>
    <property type="molecule type" value="Genomic_DNA"/>
</dbReference>